<dbReference type="InterPro" id="IPR022229">
    <property type="entry name" value="TPPII_Ig-like-2"/>
</dbReference>
<dbReference type="Pfam" id="PF00082">
    <property type="entry name" value="Peptidase_S8"/>
    <property type="match status" value="1"/>
</dbReference>
<dbReference type="Pfam" id="PF12583">
    <property type="entry name" value="TPPII_C"/>
    <property type="match status" value="1"/>
</dbReference>
<dbReference type="PRINTS" id="PR00723">
    <property type="entry name" value="SUBTILISIN"/>
</dbReference>
<dbReference type="FunFam" id="3.40.50.200:FF:000039">
    <property type="entry name" value="Predicted protein"/>
    <property type="match status" value="1"/>
</dbReference>
<dbReference type="GO" id="GO:0004252">
    <property type="term" value="F:serine-type endopeptidase activity"/>
    <property type="evidence" value="ECO:0007669"/>
    <property type="project" value="UniProtKB-UniRule"/>
</dbReference>
<feature type="domain" description="Tripeptidyl peptidase II second Ig-like" evidence="13">
    <location>
        <begin position="776"/>
        <end position="929"/>
    </location>
</feature>
<dbReference type="InterPro" id="IPR046939">
    <property type="entry name" value="TPPII_C_sf"/>
</dbReference>
<dbReference type="GO" id="GO:0004177">
    <property type="term" value="F:aminopeptidase activity"/>
    <property type="evidence" value="ECO:0007669"/>
    <property type="project" value="UniProtKB-KW"/>
</dbReference>
<evidence type="ECO:0000256" key="9">
    <source>
        <dbReference type="ARBA" id="ARBA00032232"/>
    </source>
</evidence>
<dbReference type="InterPro" id="IPR036852">
    <property type="entry name" value="Peptidase_S8/S53_dom_sf"/>
</dbReference>
<accession>A0A2T7NBM7</accession>
<dbReference type="EC" id="3.4.14.10" evidence="3"/>
<feature type="region of interest" description="Disordered" evidence="11">
    <location>
        <begin position="988"/>
        <end position="1010"/>
    </location>
</feature>
<dbReference type="GO" id="GO:0005829">
    <property type="term" value="C:cytosol"/>
    <property type="evidence" value="ECO:0007669"/>
    <property type="project" value="TreeGrafter"/>
</dbReference>
<keyword evidence="18" id="KW-1185">Reference proteome</keyword>
<evidence type="ECO:0000259" key="12">
    <source>
        <dbReference type="Pfam" id="PF00082"/>
    </source>
</evidence>
<comment type="similarity">
    <text evidence="2 10">Belongs to the peptidase S8 family.</text>
</comment>
<dbReference type="InterPro" id="IPR048383">
    <property type="entry name" value="TPPII_Ig-like-1"/>
</dbReference>
<dbReference type="PANTHER" id="PTHR43806">
    <property type="entry name" value="PEPTIDASE S8"/>
    <property type="match status" value="1"/>
</dbReference>
<dbReference type="STRING" id="400727.A0A2T7NBM7"/>
<dbReference type="Gene3D" id="6.10.250.3080">
    <property type="match status" value="1"/>
</dbReference>
<comment type="caution">
    <text evidence="17">The sequence shown here is derived from an EMBL/GenBank/DDBJ whole genome shotgun (WGS) entry which is preliminary data.</text>
</comment>
<dbReference type="Proteomes" id="UP000245119">
    <property type="component" value="Linkage Group LG14"/>
</dbReference>
<reference evidence="17 18" key="1">
    <citation type="submission" date="2018-04" db="EMBL/GenBank/DDBJ databases">
        <title>The genome of golden apple snail Pomacea canaliculata provides insight into stress tolerance and invasive adaptation.</title>
        <authorList>
            <person name="Liu C."/>
            <person name="Liu B."/>
            <person name="Ren Y."/>
            <person name="Zhang Y."/>
            <person name="Wang H."/>
            <person name="Li S."/>
            <person name="Jiang F."/>
            <person name="Yin L."/>
            <person name="Zhang G."/>
            <person name="Qian W."/>
            <person name="Fan W."/>
        </authorList>
    </citation>
    <scope>NUCLEOTIDE SEQUENCE [LARGE SCALE GENOMIC DNA]</scope>
    <source>
        <strain evidence="17">SZHN2017</strain>
        <tissue evidence="17">Muscle</tissue>
    </source>
</reference>
<dbReference type="GO" id="GO:0006508">
    <property type="term" value="P:proteolysis"/>
    <property type="evidence" value="ECO:0007669"/>
    <property type="project" value="UniProtKB-KW"/>
</dbReference>
<gene>
    <name evidence="17" type="ORF">C0Q70_21123</name>
</gene>
<evidence type="ECO:0000256" key="3">
    <source>
        <dbReference type="ARBA" id="ARBA00012462"/>
    </source>
</evidence>
<dbReference type="InterPro" id="IPR048384">
    <property type="entry name" value="TPPII_GBD"/>
</dbReference>
<protein>
    <recommendedName>
        <fullName evidence="4">Tripeptidyl-peptidase 2</fullName>
        <ecNumber evidence="3">3.4.14.10</ecNumber>
    </recommendedName>
    <alternativeName>
        <fullName evidence="9">Tripeptidyl aminopeptidase</fullName>
    </alternativeName>
</protein>
<dbReference type="Gene3D" id="3.40.50.200">
    <property type="entry name" value="Peptidase S8/S53 domain"/>
    <property type="match status" value="1"/>
</dbReference>
<evidence type="ECO:0000256" key="1">
    <source>
        <dbReference type="ARBA" id="ARBA00001910"/>
    </source>
</evidence>
<evidence type="ECO:0000256" key="10">
    <source>
        <dbReference type="PROSITE-ProRule" id="PRU01240"/>
    </source>
</evidence>
<feature type="domain" description="Tripeptidyl-peptidase II first Ig-like" evidence="15">
    <location>
        <begin position="518"/>
        <end position="632"/>
    </location>
</feature>
<evidence type="ECO:0000256" key="2">
    <source>
        <dbReference type="ARBA" id="ARBA00011073"/>
    </source>
</evidence>
<proteinExistence type="inferred from homology"/>
<dbReference type="InterPro" id="IPR000209">
    <property type="entry name" value="Peptidase_S8/S53_dom"/>
</dbReference>
<evidence type="ECO:0000259" key="15">
    <source>
        <dbReference type="Pfam" id="PF21223"/>
    </source>
</evidence>
<feature type="domain" description="Tripeptidyl-peptidase II galactose-binding" evidence="16">
    <location>
        <begin position="654"/>
        <end position="740"/>
    </location>
</feature>
<feature type="active site" description="Charge relay system" evidence="10">
    <location>
        <position position="445"/>
    </location>
</feature>
<evidence type="ECO:0000313" key="18">
    <source>
        <dbReference type="Proteomes" id="UP000245119"/>
    </source>
</evidence>
<evidence type="ECO:0000256" key="6">
    <source>
        <dbReference type="ARBA" id="ARBA00022670"/>
    </source>
</evidence>
<dbReference type="PANTHER" id="PTHR43806:SF14">
    <property type="entry name" value="TRIPEPTIDYL-PEPTIDASE 2"/>
    <property type="match status" value="1"/>
</dbReference>
<dbReference type="Pfam" id="PF21223">
    <property type="entry name" value="TPPII_Ig-like-1"/>
    <property type="match status" value="1"/>
</dbReference>
<feature type="domain" description="Tripeptidyl peptidase II C-terminal" evidence="14">
    <location>
        <begin position="1001"/>
        <end position="1063"/>
    </location>
</feature>
<dbReference type="EMBL" id="PZQS01000014">
    <property type="protein sequence ID" value="PVD18573.1"/>
    <property type="molecule type" value="Genomic_DNA"/>
</dbReference>
<evidence type="ECO:0000256" key="5">
    <source>
        <dbReference type="ARBA" id="ARBA00022438"/>
    </source>
</evidence>
<evidence type="ECO:0000259" key="16">
    <source>
        <dbReference type="Pfam" id="PF21316"/>
    </source>
</evidence>
<dbReference type="CDD" id="cd04857">
    <property type="entry name" value="Peptidases_S8_Tripeptidyl_Aminopeptidase_II"/>
    <property type="match status" value="1"/>
</dbReference>
<dbReference type="InterPro" id="IPR015500">
    <property type="entry name" value="Peptidase_S8_subtilisin-rel"/>
</dbReference>
<evidence type="ECO:0000313" key="17">
    <source>
        <dbReference type="EMBL" id="PVD18573.1"/>
    </source>
</evidence>
<dbReference type="InterPro" id="IPR022232">
    <property type="entry name" value="TPPII_C_art"/>
</dbReference>
<evidence type="ECO:0000256" key="11">
    <source>
        <dbReference type="SAM" id="MobiDB-lite"/>
    </source>
</evidence>
<feature type="domain" description="Peptidase S8/S53" evidence="12">
    <location>
        <begin position="34"/>
        <end position="496"/>
    </location>
</feature>
<feature type="active site" description="Charge relay system" evidence="10">
    <location>
        <position position="43"/>
    </location>
</feature>
<keyword evidence="7 10" id="KW-0378">Hydrolase</keyword>
<dbReference type="SUPFAM" id="SSF52743">
    <property type="entry name" value="Subtilisin-like"/>
    <property type="match status" value="1"/>
</dbReference>
<dbReference type="Pfam" id="PF12580">
    <property type="entry name" value="TPPII"/>
    <property type="match status" value="1"/>
</dbReference>
<dbReference type="InterPro" id="IPR023828">
    <property type="entry name" value="Peptidase_S8_Ser-AS"/>
</dbReference>
<sequence>MAQVAEEAFPVEGILPKKETGATCFLAKYPDYDGRGVTIAILDTGVDPEAPGLQVTSDGRPKVIDMVDVTGSGDVDTSTVVEAVDGEITGLSSRKLKIPDSWKNPSGKYHIGLKAAFDLYPKGLTDRIKKERREEMWDPPHRVALAEASRKLDQFESGDHTADLQEDALLKEELQMRVDLLTTLDKKFNDCGPIYDCLVFHDGDTWRACVDTSECGDLQSCKLLSSFHEEYQRARFSEADMLNYAVNIYDDGNVLEIVTNAGSHGTHVACIAAGNFPEQPDRNGIAPGAQIVSIKIGDTRLGSMETGSALVRAMVKVIERKCDLINYSYGEASNWRVCEILSEVVTKHGVIFVSSAGNNGPALSTVGTPGGTTSAIIGVGAYVTPEMMAAEYSLREKLPAMHYTWSSRGPVSDGALGICISAPGGAIASVPNWTLRCSQLMNGTSMSSPNACGGIALILSALKARGVQYTPFCVRRGLENTAKFNENMDPFAMGRGILQVEKAFEHICQYANQQERNVHFSVTCQGNNRGIYLRELSQLQKPTETTINVEPMFGEKTPQEEKIAFSTQLILTCDKSWVKYPVHFELMNASRSFSIQVDPRGLPEGAHYTEICAYDVQCIDKGPLFRLPISVIIPTRIKDTVTYTLKFDNMTLCPGQIRRHFISVPDGASYAVVHLSSQDTEKSCRILLHALQLFPQTEYRSHEFEKLVTIGDRGDTTQAFSVIPNVTLELCVAKWWANLGESTLDYSITFSGCQLMGGSPVMQAPLGICRLDVFGSLKTEEIAPSISLRHLVQPLRTIKMSLGKVCATFVYRIVCNNSSVLQSKAEEVIPDCCLLSNLLYESEYESQLWMLFDSNKQLLASGDAYPHKYVAKLEKGEYTIILQVRHEKREALERLREMTILLHHKLPQPLSLDIYSSWQNAGCHQENCFSPDLDKRLRHSTVYYYSARRQTVLMSLMAFVRPSSSLVCARSSVPFKYILAEAPLRSNCPKNGKAKKEKEEKQKEKEKTKEEEYTEALRDLKISWLSKLPLDHSLYDELKQQHRDHIPLILARLQALDSDKDRDKHLTKIVSLSEEVVQSTGIMDMLMYFGMKGDQRSNAALIKTEMEKKRGWVVEAYVKLGCALTDLWTSTDLDIECIVEGADTVSIQRIDQVLLEVQKFADLTDSKVLPFSIKHALVHKHYARAAKFLSKQMEEKSSRATELKLVEIFTKLGWYHCARFHQDWLSVKFPPGYRLF</sequence>
<evidence type="ECO:0000259" key="13">
    <source>
        <dbReference type="Pfam" id="PF12580"/>
    </source>
</evidence>
<dbReference type="GO" id="GO:0008240">
    <property type="term" value="F:tripeptidyl-peptidase activity"/>
    <property type="evidence" value="ECO:0007669"/>
    <property type="project" value="UniProtKB-EC"/>
</dbReference>
<keyword evidence="5" id="KW-0031">Aminopeptidase</keyword>
<dbReference type="InterPro" id="IPR050131">
    <property type="entry name" value="Peptidase_S8_subtilisin-like"/>
</dbReference>
<dbReference type="PROSITE" id="PS51892">
    <property type="entry name" value="SUBTILASE"/>
    <property type="match status" value="1"/>
</dbReference>
<evidence type="ECO:0000256" key="4">
    <source>
        <dbReference type="ARBA" id="ARBA00020244"/>
    </source>
</evidence>
<dbReference type="OrthoDB" id="10256524at2759"/>
<dbReference type="FunFam" id="3.40.50.200:FF:000003">
    <property type="entry name" value="Tripeptidyl peptidase 2"/>
    <property type="match status" value="1"/>
</dbReference>
<evidence type="ECO:0000256" key="7">
    <source>
        <dbReference type="ARBA" id="ARBA00022801"/>
    </source>
</evidence>
<dbReference type="PROSITE" id="PS00138">
    <property type="entry name" value="SUBTILASE_SER"/>
    <property type="match status" value="1"/>
</dbReference>
<dbReference type="InterPro" id="IPR034051">
    <property type="entry name" value="TPP_II_domain"/>
</dbReference>
<keyword evidence="8 10" id="KW-0720">Serine protease</keyword>
<dbReference type="InterPro" id="IPR046940">
    <property type="entry name" value="TPPII_Ig-like_sf"/>
</dbReference>
<keyword evidence="6 10" id="KW-0645">Protease</keyword>
<feature type="compositionally biased region" description="Basic and acidic residues" evidence="11">
    <location>
        <begin position="994"/>
        <end position="1010"/>
    </location>
</feature>
<comment type="catalytic activity">
    <reaction evidence="1">
        <text>Release of an N-terminal tripeptide from a polypeptide.</text>
        <dbReference type="EC" id="3.4.14.10"/>
    </reaction>
</comment>
<organism evidence="17 18">
    <name type="scientific">Pomacea canaliculata</name>
    <name type="common">Golden apple snail</name>
    <dbReference type="NCBI Taxonomy" id="400727"/>
    <lineage>
        <taxon>Eukaryota</taxon>
        <taxon>Metazoa</taxon>
        <taxon>Spiralia</taxon>
        <taxon>Lophotrochozoa</taxon>
        <taxon>Mollusca</taxon>
        <taxon>Gastropoda</taxon>
        <taxon>Caenogastropoda</taxon>
        <taxon>Architaenioglossa</taxon>
        <taxon>Ampullarioidea</taxon>
        <taxon>Ampullariidae</taxon>
        <taxon>Pomacea</taxon>
    </lineage>
</organism>
<dbReference type="Gene3D" id="1.25.40.710">
    <property type="match status" value="1"/>
</dbReference>
<name>A0A2T7NBM7_POMCA</name>
<evidence type="ECO:0000259" key="14">
    <source>
        <dbReference type="Pfam" id="PF12583"/>
    </source>
</evidence>
<feature type="active site" description="Charge relay system" evidence="10">
    <location>
        <position position="264"/>
    </location>
</feature>
<dbReference type="Gene3D" id="2.60.40.3170">
    <property type="match status" value="1"/>
</dbReference>
<dbReference type="Pfam" id="PF21316">
    <property type="entry name" value="TPPII_GBD"/>
    <property type="match status" value="1"/>
</dbReference>
<dbReference type="Gene3D" id="2.20.25.690">
    <property type="match status" value="1"/>
</dbReference>
<evidence type="ECO:0000256" key="8">
    <source>
        <dbReference type="ARBA" id="ARBA00022825"/>
    </source>
</evidence>
<dbReference type="AlphaFoldDB" id="A0A2T7NBM7"/>